<feature type="domain" description="C2H2-type" evidence="9">
    <location>
        <begin position="98"/>
        <end position="127"/>
    </location>
</feature>
<dbReference type="GO" id="GO:0008270">
    <property type="term" value="F:zinc ion binding"/>
    <property type="evidence" value="ECO:0007669"/>
    <property type="project" value="UniProtKB-KW"/>
</dbReference>
<keyword evidence="4 7" id="KW-0863">Zinc-finger</keyword>
<protein>
    <recommendedName>
        <fullName evidence="9">C2H2-type domain-containing protein</fullName>
    </recommendedName>
</protein>
<dbReference type="Pfam" id="PF13912">
    <property type="entry name" value="zf-C2H2_6"/>
    <property type="match status" value="1"/>
</dbReference>
<evidence type="ECO:0000256" key="7">
    <source>
        <dbReference type="PROSITE-ProRule" id="PRU00042"/>
    </source>
</evidence>
<evidence type="ECO:0000313" key="11">
    <source>
        <dbReference type="Proteomes" id="UP000434957"/>
    </source>
</evidence>
<feature type="compositionally biased region" description="Polar residues" evidence="8">
    <location>
        <begin position="333"/>
        <end position="361"/>
    </location>
</feature>
<feature type="region of interest" description="Disordered" evidence="8">
    <location>
        <begin position="210"/>
        <end position="247"/>
    </location>
</feature>
<organism evidence="10 11">
    <name type="scientific">Phytophthora rubi</name>
    <dbReference type="NCBI Taxonomy" id="129364"/>
    <lineage>
        <taxon>Eukaryota</taxon>
        <taxon>Sar</taxon>
        <taxon>Stramenopiles</taxon>
        <taxon>Oomycota</taxon>
        <taxon>Peronosporomycetes</taxon>
        <taxon>Peronosporales</taxon>
        <taxon>Peronosporaceae</taxon>
        <taxon>Phytophthora</taxon>
    </lineage>
</organism>
<feature type="domain" description="C2H2-type" evidence="9">
    <location>
        <begin position="184"/>
        <end position="212"/>
    </location>
</feature>
<dbReference type="InterPro" id="IPR036236">
    <property type="entry name" value="Znf_C2H2_sf"/>
</dbReference>
<dbReference type="GO" id="GO:0005634">
    <property type="term" value="C:nucleus"/>
    <property type="evidence" value="ECO:0007669"/>
    <property type="project" value="UniProtKB-SubCell"/>
</dbReference>
<feature type="region of interest" description="Disordered" evidence="8">
    <location>
        <begin position="262"/>
        <end position="361"/>
    </location>
</feature>
<dbReference type="AlphaFoldDB" id="A0A6A4FYN6"/>
<dbReference type="PROSITE" id="PS50157">
    <property type="entry name" value="ZINC_FINGER_C2H2_2"/>
    <property type="match status" value="2"/>
</dbReference>
<accession>A0A6A4FYN6</accession>
<evidence type="ECO:0000259" key="9">
    <source>
        <dbReference type="PROSITE" id="PS50157"/>
    </source>
</evidence>
<feature type="region of interest" description="Disordered" evidence="8">
    <location>
        <begin position="34"/>
        <end position="90"/>
    </location>
</feature>
<dbReference type="Pfam" id="PF00096">
    <property type="entry name" value="zf-C2H2"/>
    <property type="match status" value="1"/>
</dbReference>
<evidence type="ECO:0000313" key="10">
    <source>
        <dbReference type="EMBL" id="KAE9345223.1"/>
    </source>
</evidence>
<keyword evidence="6" id="KW-0539">Nucleus</keyword>
<proteinExistence type="predicted"/>
<reference evidence="10 11" key="1">
    <citation type="submission" date="2018-08" db="EMBL/GenBank/DDBJ databases">
        <title>Genomic investigation of the strawberry pathogen Phytophthora fragariae indicates pathogenicity is determined by transcriptional variation in three key races.</title>
        <authorList>
            <person name="Adams T.M."/>
            <person name="Armitage A.D."/>
            <person name="Sobczyk M.K."/>
            <person name="Bates H.J."/>
            <person name="Dunwell J.M."/>
            <person name="Nellist C.F."/>
            <person name="Harrison R.J."/>
        </authorList>
    </citation>
    <scope>NUCLEOTIDE SEQUENCE [LARGE SCALE GENOMIC DNA]</scope>
    <source>
        <strain evidence="10 11">SCRP333</strain>
    </source>
</reference>
<name>A0A6A4FYN6_9STRA</name>
<evidence type="ECO:0000256" key="5">
    <source>
        <dbReference type="ARBA" id="ARBA00022833"/>
    </source>
</evidence>
<dbReference type="PANTHER" id="PTHR24406">
    <property type="entry name" value="TRANSCRIPTIONAL REPRESSOR CTCFL-RELATED"/>
    <property type="match status" value="1"/>
</dbReference>
<evidence type="ECO:0000256" key="6">
    <source>
        <dbReference type="ARBA" id="ARBA00023242"/>
    </source>
</evidence>
<dbReference type="EMBL" id="QXFT01000392">
    <property type="protein sequence ID" value="KAE9345223.1"/>
    <property type="molecule type" value="Genomic_DNA"/>
</dbReference>
<feature type="region of interest" description="Disordered" evidence="8">
    <location>
        <begin position="459"/>
        <end position="490"/>
    </location>
</feature>
<dbReference type="InterPro" id="IPR013087">
    <property type="entry name" value="Znf_C2H2_type"/>
</dbReference>
<feature type="compositionally biased region" description="Pro residues" evidence="8">
    <location>
        <begin position="220"/>
        <end position="230"/>
    </location>
</feature>
<evidence type="ECO:0000256" key="3">
    <source>
        <dbReference type="ARBA" id="ARBA00022737"/>
    </source>
</evidence>
<dbReference type="InterPro" id="IPR050888">
    <property type="entry name" value="ZnF_C2H2-type_TF"/>
</dbReference>
<keyword evidence="2" id="KW-0479">Metal-binding</keyword>
<gene>
    <name evidence="10" type="ORF">PR003_g8054</name>
</gene>
<dbReference type="Proteomes" id="UP000434957">
    <property type="component" value="Unassembled WGS sequence"/>
</dbReference>
<evidence type="ECO:0000256" key="4">
    <source>
        <dbReference type="ARBA" id="ARBA00022771"/>
    </source>
</evidence>
<sequence length="778" mass="84642">MATEEAVSNLGAVASPKPMQEFFPVRQVLGMLQRNERLGEKPPPPLIAPAKPKELQENQDSNTPDTREEIVAESPPSQQDDVSQDPSDPVRGDAAGTLLCFKCGKAFLSATSLRTHLATDYPCNERLSVTLPQGEGKTESKTCFKCGKTFASWQGLRGHLNRIKPCDQEKSAPTTIRRRTAASRTCAKCGKTFSSAQSLRIHMNRVKPCDQDKLSVSTPTTPPATTPPTTPLMMNEEELKKEAERKARARYQARKAYLKKRGRLGELGDPPTLFYISKRNGQGAENETMLKPDLKRSAPEDPSEESDKVDASSDENKRPRVEEKGSQEDESTDSPSDVSGLIQANNPTSSQSEPGMAAQSSNPVLAQPLIHQTTQPNTPTPPQSVLGKTILPTASAPAQSVFRKAAPASGGSFKHRSNKRHGGDLLAGGCSCPPCVRRWARKLMNRMQQLEDEVLTLRQRKPVGAENGSVRGASADKPTAGLRSNESMQRQPVVVEGSLPSPANTGASSNSSIGVAGGSLAKPAEIFRALAKSSSASTFSQRPERMISETVVNQGSNKLADAAQFPQNGGCSAQSQQNSTPAASFLMGLGSDKRSLIDAYSHMNDQILLNERTVEDSTSHVQILMGIDQGAAMDFRKQIAELRMSISAEKSKRDITVATLIAHEWKPRRDEFKGLLERTEVQDSPNEEQSLHAKWSEIAEQVSLKDKAISDFEKQMDSLGEAGDSSRSRYAEMGELSSKMAAEYAAKMSLESERESVYLDLVKSSTRIRALVRNALLR</sequence>
<comment type="caution">
    <text evidence="10">The sequence shown here is derived from an EMBL/GenBank/DDBJ whole genome shotgun (WGS) entry which is preliminary data.</text>
</comment>
<evidence type="ECO:0000256" key="2">
    <source>
        <dbReference type="ARBA" id="ARBA00022723"/>
    </source>
</evidence>
<feature type="compositionally biased region" description="Basic and acidic residues" evidence="8">
    <location>
        <begin position="288"/>
        <end position="327"/>
    </location>
</feature>
<dbReference type="Gene3D" id="3.30.160.60">
    <property type="entry name" value="Classic Zinc Finger"/>
    <property type="match status" value="2"/>
</dbReference>
<evidence type="ECO:0000256" key="8">
    <source>
        <dbReference type="SAM" id="MobiDB-lite"/>
    </source>
</evidence>
<comment type="subcellular location">
    <subcellularLocation>
        <location evidence="1">Nucleus</location>
    </subcellularLocation>
</comment>
<keyword evidence="3" id="KW-0677">Repeat</keyword>
<feature type="compositionally biased region" description="Low complexity" evidence="8">
    <location>
        <begin position="74"/>
        <end position="89"/>
    </location>
</feature>
<feature type="compositionally biased region" description="Basic and acidic residues" evidence="8">
    <location>
        <begin position="237"/>
        <end position="246"/>
    </location>
</feature>
<feature type="region of interest" description="Disordered" evidence="8">
    <location>
        <begin position="401"/>
        <end position="420"/>
    </location>
</feature>
<keyword evidence="5" id="KW-0862">Zinc</keyword>
<dbReference type="SUPFAM" id="SSF57667">
    <property type="entry name" value="beta-beta-alpha zinc fingers"/>
    <property type="match status" value="1"/>
</dbReference>
<keyword evidence="11" id="KW-1185">Reference proteome</keyword>
<evidence type="ECO:0000256" key="1">
    <source>
        <dbReference type="ARBA" id="ARBA00004123"/>
    </source>
</evidence>